<name>A0A318UIZ9_9SPHI</name>
<evidence type="ECO:0000313" key="2">
    <source>
        <dbReference type="EMBL" id="PYF75068.1"/>
    </source>
</evidence>
<dbReference type="AlphaFoldDB" id="A0A318UIZ9"/>
<feature type="chain" id="PRO_5016339037" evidence="1">
    <location>
        <begin position="24"/>
        <end position="123"/>
    </location>
</feature>
<gene>
    <name evidence="2" type="ORF">B0O44_103515</name>
</gene>
<dbReference type="EMBL" id="QKLU01000003">
    <property type="protein sequence ID" value="PYF75068.1"/>
    <property type="molecule type" value="Genomic_DNA"/>
</dbReference>
<reference evidence="2 3" key="1">
    <citation type="submission" date="2018-06" db="EMBL/GenBank/DDBJ databases">
        <title>Genomic Encyclopedia of Archaeal and Bacterial Type Strains, Phase II (KMG-II): from individual species to whole genera.</title>
        <authorList>
            <person name="Goeker M."/>
        </authorList>
    </citation>
    <scope>NUCLEOTIDE SEQUENCE [LARGE SCALE GENOMIC DNA]</scope>
    <source>
        <strain evidence="2 3">DSM 27372</strain>
    </source>
</reference>
<comment type="caution">
    <text evidence="2">The sequence shown here is derived from an EMBL/GenBank/DDBJ whole genome shotgun (WGS) entry which is preliminary data.</text>
</comment>
<evidence type="ECO:0000313" key="3">
    <source>
        <dbReference type="Proteomes" id="UP000248198"/>
    </source>
</evidence>
<keyword evidence="3" id="KW-1185">Reference proteome</keyword>
<feature type="signal peptide" evidence="1">
    <location>
        <begin position="1"/>
        <end position="23"/>
    </location>
</feature>
<accession>A0A318UIZ9</accession>
<dbReference type="RefSeq" id="WP_110830076.1">
    <property type="nucleotide sequence ID" value="NZ_QKLU01000003.1"/>
</dbReference>
<sequence>MKKTLLTLSFFLLALVYVKSSDATENHSSTAKLAFAKPQINGPGYNPLYPSTEYTFTSDVDGTWTVAGGTIVSGQGTSVVVVRTDYNPYQGYNNFSVSIDAATGSANVWYFVYSSNGNTPIEW</sequence>
<keyword evidence="1" id="KW-0732">Signal</keyword>
<organism evidence="2 3">
    <name type="scientific">Pedobacter nutrimenti</name>
    <dbReference type="NCBI Taxonomy" id="1241337"/>
    <lineage>
        <taxon>Bacteria</taxon>
        <taxon>Pseudomonadati</taxon>
        <taxon>Bacteroidota</taxon>
        <taxon>Sphingobacteriia</taxon>
        <taxon>Sphingobacteriales</taxon>
        <taxon>Sphingobacteriaceae</taxon>
        <taxon>Pedobacter</taxon>
    </lineage>
</organism>
<protein>
    <submittedName>
        <fullName evidence="2">Uncharacterized protein</fullName>
    </submittedName>
</protein>
<dbReference type="Proteomes" id="UP000248198">
    <property type="component" value="Unassembled WGS sequence"/>
</dbReference>
<dbReference type="OrthoDB" id="6278496at2"/>
<proteinExistence type="predicted"/>
<evidence type="ECO:0000256" key="1">
    <source>
        <dbReference type="SAM" id="SignalP"/>
    </source>
</evidence>